<gene>
    <name evidence="2" type="ORF">Tco_0952307</name>
</gene>
<reference evidence="2" key="1">
    <citation type="journal article" date="2022" name="Int. J. Mol. Sci.">
        <title>Draft Genome of Tanacetum Coccineum: Genomic Comparison of Closely Related Tanacetum-Family Plants.</title>
        <authorList>
            <person name="Yamashiro T."/>
            <person name="Shiraishi A."/>
            <person name="Nakayama K."/>
            <person name="Satake H."/>
        </authorList>
    </citation>
    <scope>NUCLEOTIDE SEQUENCE</scope>
</reference>
<reference evidence="2" key="2">
    <citation type="submission" date="2022-01" db="EMBL/GenBank/DDBJ databases">
        <authorList>
            <person name="Yamashiro T."/>
            <person name="Shiraishi A."/>
            <person name="Satake H."/>
            <person name="Nakayama K."/>
        </authorList>
    </citation>
    <scope>NUCLEOTIDE SEQUENCE</scope>
</reference>
<dbReference type="Proteomes" id="UP001151760">
    <property type="component" value="Unassembled WGS sequence"/>
</dbReference>
<feature type="region of interest" description="Disordered" evidence="1">
    <location>
        <begin position="33"/>
        <end position="52"/>
    </location>
</feature>
<organism evidence="2 3">
    <name type="scientific">Tanacetum coccineum</name>
    <dbReference type="NCBI Taxonomy" id="301880"/>
    <lineage>
        <taxon>Eukaryota</taxon>
        <taxon>Viridiplantae</taxon>
        <taxon>Streptophyta</taxon>
        <taxon>Embryophyta</taxon>
        <taxon>Tracheophyta</taxon>
        <taxon>Spermatophyta</taxon>
        <taxon>Magnoliopsida</taxon>
        <taxon>eudicotyledons</taxon>
        <taxon>Gunneridae</taxon>
        <taxon>Pentapetalae</taxon>
        <taxon>asterids</taxon>
        <taxon>campanulids</taxon>
        <taxon>Asterales</taxon>
        <taxon>Asteraceae</taxon>
        <taxon>Asteroideae</taxon>
        <taxon>Anthemideae</taxon>
        <taxon>Anthemidinae</taxon>
        <taxon>Tanacetum</taxon>
    </lineage>
</organism>
<comment type="caution">
    <text evidence="2">The sequence shown here is derived from an EMBL/GenBank/DDBJ whole genome shotgun (WGS) entry which is preliminary data.</text>
</comment>
<evidence type="ECO:0000256" key="1">
    <source>
        <dbReference type="SAM" id="MobiDB-lite"/>
    </source>
</evidence>
<proteinExistence type="predicted"/>
<sequence>MLKLTQISKEPGETLILPSKGVNTGNIIDKSLSRTTVHPVGQSKAPTDKRSKRGKIHLYLNPRHQKLLGNQLQRNKSLRLSMLRNQWPPDDATKSPEASGSAEELKNQPKLTDAKRLAILGVVIAQEDLNSKILSSLPPEWNTHVVVWMNKAEIETMSIDDLYNNFKIVEQSVQKFVGASSGAQNLAFMTAPSTSSTNDINTAKPAYEVSTVSPNVKHAYEVSTVSFCKVKIAKFQFLKNGIRSRSRFSCF</sequence>
<evidence type="ECO:0000313" key="3">
    <source>
        <dbReference type="Proteomes" id="UP001151760"/>
    </source>
</evidence>
<evidence type="ECO:0000313" key="2">
    <source>
        <dbReference type="EMBL" id="GJT43592.1"/>
    </source>
</evidence>
<protein>
    <submittedName>
        <fullName evidence="2">Uncharacterized protein</fullName>
    </submittedName>
</protein>
<dbReference type="EMBL" id="BQNB010015742">
    <property type="protein sequence ID" value="GJT43592.1"/>
    <property type="molecule type" value="Genomic_DNA"/>
</dbReference>
<feature type="region of interest" description="Disordered" evidence="1">
    <location>
        <begin position="84"/>
        <end position="108"/>
    </location>
</feature>
<keyword evidence="3" id="KW-1185">Reference proteome</keyword>
<accession>A0ABQ5DYY0</accession>
<name>A0ABQ5DYY0_9ASTR</name>